<keyword evidence="4" id="KW-1185">Reference proteome</keyword>
<evidence type="ECO:0000256" key="2">
    <source>
        <dbReference type="SAM" id="SignalP"/>
    </source>
</evidence>
<organism evidence="3 4">
    <name type="scientific">Coprinellus micaceus</name>
    <name type="common">Glistening ink-cap mushroom</name>
    <name type="synonym">Coprinus micaceus</name>
    <dbReference type="NCBI Taxonomy" id="71717"/>
    <lineage>
        <taxon>Eukaryota</taxon>
        <taxon>Fungi</taxon>
        <taxon>Dikarya</taxon>
        <taxon>Basidiomycota</taxon>
        <taxon>Agaricomycotina</taxon>
        <taxon>Agaricomycetes</taxon>
        <taxon>Agaricomycetidae</taxon>
        <taxon>Agaricales</taxon>
        <taxon>Agaricineae</taxon>
        <taxon>Psathyrellaceae</taxon>
        <taxon>Coprinellus</taxon>
    </lineage>
</organism>
<evidence type="ECO:0000313" key="4">
    <source>
        <dbReference type="Proteomes" id="UP000298030"/>
    </source>
</evidence>
<feature type="region of interest" description="Disordered" evidence="1">
    <location>
        <begin position="48"/>
        <end position="107"/>
    </location>
</feature>
<reference evidence="3 4" key="1">
    <citation type="journal article" date="2019" name="Nat. Ecol. Evol.">
        <title>Megaphylogeny resolves global patterns of mushroom evolution.</title>
        <authorList>
            <person name="Varga T."/>
            <person name="Krizsan K."/>
            <person name="Foldi C."/>
            <person name="Dima B."/>
            <person name="Sanchez-Garcia M."/>
            <person name="Sanchez-Ramirez S."/>
            <person name="Szollosi G.J."/>
            <person name="Szarkandi J.G."/>
            <person name="Papp V."/>
            <person name="Albert L."/>
            <person name="Andreopoulos W."/>
            <person name="Angelini C."/>
            <person name="Antonin V."/>
            <person name="Barry K.W."/>
            <person name="Bougher N.L."/>
            <person name="Buchanan P."/>
            <person name="Buyck B."/>
            <person name="Bense V."/>
            <person name="Catcheside P."/>
            <person name="Chovatia M."/>
            <person name="Cooper J."/>
            <person name="Damon W."/>
            <person name="Desjardin D."/>
            <person name="Finy P."/>
            <person name="Geml J."/>
            <person name="Haridas S."/>
            <person name="Hughes K."/>
            <person name="Justo A."/>
            <person name="Karasinski D."/>
            <person name="Kautmanova I."/>
            <person name="Kiss B."/>
            <person name="Kocsube S."/>
            <person name="Kotiranta H."/>
            <person name="LaButti K.M."/>
            <person name="Lechner B.E."/>
            <person name="Liimatainen K."/>
            <person name="Lipzen A."/>
            <person name="Lukacs Z."/>
            <person name="Mihaltcheva S."/>
            <person name="Morgado L.N."/>
            <person name="Niskanen T."/>
            <person name="Noordeloos M.E."/>
            <person name="Ohm R.A."/>
            <person name="Ortiz-Santana B."/>
            <person name="Ovrebo C."/>
            <person name="Racz N."/>
            <person name="Riley R."/>
            <person name="Savchenko A."/>
            <person name="Shiryaev A."/>
            <person name="Soop K."/>
            <person name="Spirin V."/>
            <person name="Szebenyi C."/>
            <person name="Tomsovsky M."/>
            <person name="Tulloss R.E."/>
            <person name="Uehling J."/>
            <person name="Grigoriev I.V."/>
            <person name="Vagvolgyi C."/>
            <person name="Papp T."/>
            <person name="Martin F.M."/>
            <person name="Miettinen O."/>
            <person name="Hibbett D.S."/>
            <person name="Nagy L.G."/>
        </authorList>
    </citation>
    <scope>NUCLEOTIDE SEQUENCE [LARGE SCALE GENOMIC DNA]</scope>
    <source>
        <strain evidence="3 4">FP101781</strain>
    </source>
</reference>
<feature type="compositionally biased region" description="Gly residues" evidence="1">
    <location>
        <begin position="48"/>
        <end position="57"/>
    </location>
</feature>
<dbReference type="AlphaFoldDB" id="A0A4Y7TI71"/>
<protein>
    <submittedName>
        <fullName evidence="3">Uncharacterized protein</fullName>
    </submittedName>
</protein>
<gene>
    <name evidence="3" type="ORF">FA13DRAFT_1812444</name>
</gene>
<feature type="compositionally biased region" description="Basic residues" evidence="1">
    <location>
        <begin position="74"/>
        <end position="94"/>
    </location>
</feature>
<feature type="compositionally biased region" description="Basic and acidic residues" evidence="1">
    <location>
        <begin position="95"/>
        <end position="107"/>
    </location>
</feature>
<dbReference type="Proteomes" id="UP000298030">
    <property type="component" value="Unassembled WGS sequence"/>
</dbReference>
<dbReference type="EMBL" id="QPFP01000011">
    <property type="protein sequence ID" value="TEB33873.1"/>
    <property type="molecule type" value="Genomic_DNA"/>
</dbReference>
<comment type="caution">
    <text evidence="3">The sequence shown here is derived from an EMBL/GenBank/DDBJ whole genome shotgun (WGS) entry which is preliminary data.</text>
</comment>
<keyword evidence="2" id="KW-0732">Signal</keyword>
<sequence length="195" mass="21301">MFFSLSTCVFMAIALGAFRVVAKANFQVDSVGALVSRDFEDLELRRGGAGAGAGAGHGASAAAGTKSRIPNRPPKSKSPTKSKSKPKKSKKAKHAKECKDGNEPIASRELEELEERGGSIGKLAHHLSCPGEEHHARELLKELVIRSRTLEARDFEEAGVYESRDFEDVNGYEARDFEGFDGYEARELDDFEDLV</sequence>
<name>A0A4Y7TI71_COPMI</name>
<proteinExistence type="predicted"/>
<evidence type="ECO:0000256" key="1">
    <source>
        <dbReference type="SAM" id="MobiDB-lite"/>
    </source>
</evidence>
<evidence type="ECO:0000313" key="3">
    <source>
        <dbReference type="EMBL" id="TEB33873.1"/>
    </source>
</evidence>
<accession>A0A4Y7TI71</accession>
<feature type="signal peptide" evidence="2">
    <location>
        <begin position="1"/>
        <end position="23"/>
    </location>
</feature>
<feature type="chain" id="PRO_5021325298" evidence="2">
    <location>
        <begin position="24"/>
        <end position="195"/>
    </location>
</feature>